<feature type="domain" description="Ketoreductase" evidence="3">
    <location>
        <begin position="10"/>
        <end position="185"/>
    </location>
</feature>
<reference evidence="4 5" key="1">
    <citation type="submission" date="2009-01" db="EMBL/GenBank/DDBJ databases">
        <authorList>
            <person name="Fulton L."/>
            <person name="Clifton S."/>
            <person name="Fulton B."/>
            <person name="Xu J."/>
            <person name="Minx P."/>
            <person name="Pepin K.H."/>
            <person name="Johnson M."/>
            <person name="Bhonagiri V."/>
            <person name="Nash W.E."/>
            <person name="Mardis E.R."/>
            <person name="Wilson R.K."/>
        </authorList>
    </citation>
    <scope>NUCLEOTIDE SEQUENCE [LARGE SCALE GENOMIC DNA]</scope>
    <source>
        <strain evidence="5">DSM 10507 / JCM 14656 / S5a33</strain>
    </source>
</reference>
<dbReference type="NCBIfam" id="NF005559">
    <property type="entry name" value="PRK07231.1"/>
    <property type="match status" value="1"/>
</dbReference>
<dbReference type="SUPFAM" id="SSF51735">
    <property type="entry name" value="NAD(P)-binding Rossmann-fold domains"/>
    <property type="match status" value="1"/>
</dbReference>
<dbReference type="HOGENOM" id="CLU_010194_1_2_9"/>
<dbReference type="GO" id="GO:0016616">
    <property type="term" value="F:oxidoreductase activity, acting on the CH-OH group of donors, NAD or NADP as acceptor"/>
    <property type="evidence" value="ECO:0007669"/>
    <property type="project" value="UniProtKB-ARBA"/>
</dbReference>
<evidence type="ECO:0000259" key="3">
    <source>
        <dbReference type="SMART" id="SM00822"/>
    </source>
</evidence>
<sequence length="255" mass="27003">MEETMRLENKTVIVTGAGSGLGKAVAVAAAKEGAAVVLADINEDAMNKTAQEIRENGQKALCSQVNVCSQESIGQMLTKAVDTFGQVDALVNCAGIFSSIPFLELTEEDWDRMLDINLKGSFLCSQAFIRQLLNQKTGGSLVFLSSISGYIGFTKSAHYCASKGAVRQLSKAIALEFGPSGIRSNVVAPGTIATPMNDWIIKDPKMHAQSVSSIPMGRFGTSQEIASAILFLISDEAAYCTGAELLVDGGQITHC</sequence>
<evidence type="ECO:0000256" key="1">
    <source>
        <dbReference type="ARBA" id="ARBA00006484"/>
    </source>
</evidence>
<name>C0CN97_BLAHS</name>
<dbReference type="InterPro" id="IPR057326">
    <property type="entry name" value="KR_dom"/>
</dbReference>
<dbReference type="InterPro" id="IPR002347">
    <property type="entry name" value="SDR_fam"/>
</dbReference>
<dbReference type="PATRIC" id="fig|476272.21.peg.1770"/>
<dbReference type="Pfam" id="PF13561">
    <property type="entry name" value="adh_short_C2"/>
    <property type="match status" value="1"/>
</dbReference>
<keyword evidence="5" id="KW-1185">Reference proteome</keyword>
<accession>C0CN97</accession>
<organism evidence="4 5">
    <name type="scientific">Blautia hydrogenotrophica (strain DSM 10507 / JCM 14656 / S5a33)</name>
    <name type="common">Ruminococcus hydrogenotrophicus</name>
    <dbReference type="NCBI Taxonomy" id="476272"/>
    <lineage>
        <taxon>Bacteria</taxon>
        <taxon>Bacillati</taxon>
        <taxon>Bacillota</taxon>
        <taxon>Clostridia</taxon>
        <taxon>Lachnospirales</taxon>
        <taxon>Lachnospiraceae</taxon>
        <taxon>Blautia</taxon>
    </lineage>
</organism>
<dbReference type="GO" id="GO:0008206">
    <property type="term" value="P:bile acid metabolic process"/>
    <property type="evidence" value="ECO:0007669"/>
    <property type="project" value="UniProtKB-ARBA"/>
</dbReference>
<evidence type="ECO:0000313" key="4">
    <source>
        <dbReference type="EMBL" id="EEG48739.1"/>
    </source>
</evidence>
<protein>
    <recommendedName>
        <fullName evidence="3">Ketoreductase domain-containing protein</fullName>
    </recommendedName>
</protein>
<dbReference type="SMART" id="SM00822">
    <property type="entry name" value="PKS_KR"/>
    <property type="match status" value="1"/>
</dbReference>
<dbReference type="FunFam" id="3.40.50.720:FF:000084">
    <property type="entry name" value="Short-chain dehydrogenase reductase"/>
    <property type="match status" value="1"/>
</dbReference>
<evidence type="ECO:0000313" key="5">
    <source>
        <dbReference type="Proteomes" id="UP000003100"/>
    </source>
</evidence>
<dbReference type="InterPro" id="IPR036291">
    <property type="entry name" value="NAD(P)-bd_dom_sf"/>
</dbReference>
<proteinExistence type="inferred from homology"/>
<evidence type="ECO:0000256" key="2">
    <source>
        <dbReference type="ARBA" id="ARBA00023002"/>
    </source>
</evidence>
<dbReference type="InterPro" id="IPR020904">
    <property type="entry name" value="Sc_DH/Rdtase_CS"/>
</dbReference>
<dbReference type="NCBIfam" id="NF009466">
    <property type="entry name" value="PRK12826.1-2"/>
    <property type="match status" value="1"/>
</dbReference>
<gene>
    <name evidence="4" type="ORF">RUMHYD_02335</name>
</gene>
<dbReference type="PRINTS" id="PR00081">
    <property type="entry name" value="GDHRDH"/>
</dbReference>
<comment type="similarity">
    <text evidence="1">Belongs to the short-chain dehydrogenases/reductases (SDR) family.</text>
</comment>
<reference evidence="4 5" key="2">
    <citation type="submission" date="2009-02" db="EMBL/GenBank/DDBJ databases">
        <title>Draft genome sequence of Blautia hydrogenotrophica DSM 10507 (Ruminococcus hydrogenotrophicus DSM 10507).</title>
        <authorList>
            <person name="Sudarsanam P."/>
            <person name="Ley R."/>
            <person name="Guruge J."/>
            <person name="Turnbaugh P.J."/>
            <person name="Mahowald M."/>
            <person name="Liep D."/>
            <person name="Gordon J."/>
        </authorList>
    </citation>
    <scope>NUCLEOTIDE SEQUENCE [LARGE SCALE GENOMIC DNA]</scope>
    <source>
        <strain evidence="5">DSM 10507 / JCM 14656 / S5a33</strain>
    </source>
</reference>
<dbReference type="Proteomes" id="UP000003100">
    <property type="component" value="Unassembled WGS sequence"/>
</dbReference>
<dbReference type="eggNOG" id="COG1028">
    <property type="taxonomic scope" value="Bacteria"/>
</dbReference>
<dbReference type="PANTHER" id="PTHR42760">
    <property type="entry name" value="SHORT-CHAIN DEHYDROGENASES/REDUCTASES FAMILY MEMBER"/>
    <property type="match status" value="1"/>
</dbReference>
<dbReference type="EMBL" id="ACBZ01000125">
    <property type="protein sequence ID" value="EEG48739.1"/>
    <property type="molecule type" value="Genomic_DNA"/>
</dbReference>
<keyword evidence="2" id="KW-0560">Oxidoreductase</keyword>
<dbReference type="PANTHER" id="PTHR42760:SF115">
    <property type="entry name" value="3-OXOACYL-[ACYL-CARRIER-PROTEIN] REDUCTASE FABG"/>
    <property type="match status" value="1"/>
</dbReference>
<dbReference type="PROSITE" id="PS00061">
    <property type="entry name" value="ADH_SHORT"/>
    <property type="match status" value="1"/>
</dbReference>
<dbReference type="PRINTS" id="PR00080">
    <property type="entry name" value="SDRFAMILY"/>
</dbReference>
<dbReference type="AlphaFoldDB" id="C0CN97"/>
<dbReference type="Gene3D" id="3.40.50.720">
    <property type="entry name" value="NAD(P)-binding Rossmann-like Domain"/>
    <property type="match status" value="1"/>
</dbReference>